<dbReference type="Pfam" id="PF12019">
    <property type="entry name" value="GspH"/>
    <property type="match status" value="1"/>
</dbReference>
<proteinExistence type="inferred from homology"/>
<dbReference type="EMBL" id="QNTV01000011">
    <property type="protein sequence ID" value="RBA56285.1"/>
    <property type="molecule type" value="Genomic_DNA"/>
</dbReference>
<evidence type="ECO:0000313" key="15">
    <source>
        <dbReference type="Proteomes" id="UP000252554"/>
    </source>
</evidence>
<keyword evidence="8 11" id="KW-0472">Membrane</keyword>
<dbReference type="AlphaFoldDB" id="A0A365PT83"/>
<evidence type="ECO:0000313" key="14">
    <source>
        <dbReference type="EMBL" id="RBA56285.1"/>
    </source>
</evidence>
<dbReference type="Proteomes" id="UP000683436">
    <property type="component" value="Chromosome"/>
</dbReference>
<evidence type="ECO:0000313" key="13">
    <source>
        <dbReference type="EMBL" id="QWV17187.1"/>
    </source>
</evidence>
<evidence type="ECO:0000256" key="11">
    <source>
        <dbReference type="SAM" id="Phobius"/>
    </source>
</evidence>
<evidence type="ECO:0000256" key="1">
    <source>
        <dbReference type="ARBA" id="ARBA00004377"/>
    </source>
</evidence>
<feature type="transmembrane region" description="Helical" evidence="11">
    <location>
        <begin position="6"/>
        <end position="29"/>
    </location>
</feature>
<evidence type="ECO:0000256" key="3">
    <source>
        <dbReference type="ARBA" id="ARBA00022475"/>
    </source>
</evidence>
<keyword evidence="6 11" id="KW-0812">Transmembrane</keyword>
<organism evidence="14 15">
    <name type="scientific">Stutzerimonas zhaodongensis</name>
    <dbReference type="NCBI Taxonomy" id="1176257"/>
    <lineage>
        <taxon>Bacteria</taxon>
        <taxon>Pseudomonadati</taxon>
        <taxon>Pseudomonadota</taxon>
        <taxon>Gammaproteobacteria</taxon>
        <taxon>Pseudomonadales</taxon>
        <taxon>Pseudomonadaceae</taxon>
        <taxon>Stutzerimonas</taxon>
    </lineage>
</organism>
<evidence type="ECO:0000313" key="16">
    <source>
        <dbReference type="Proteomes" id="UP000683436"/>
    </source>
</evidence>
<dbReference type="GO" id="GO:0015628">
    <property type="term" value="P:protein secretion by the type II secretion system"/>
    <property type="evidence" value="ECO:0007669"/>
    <property type="project" value="InterPro"/>
</dbReference>
<evidence type="ECO:0000256" key="4">
    <source>
        <dbReference type="ARBA" id="ARBA00022481"/>
    </source>
</evidence>
<keyword evidence="7 11" id="KW-1133">Transmembrane helix</keyword>
<dbReference type="Gene3D" id="3.55.40.10">
    <property type="entry name" value="minor pseudopilin epsh domain"/>
    <property type="match status" value="1"/>
</dbReference>
<dbReference type="Proteomes" id="UP000252554">
    <property type="component" value="Unassembled WGS sequence"/>
</dbReference>
<comment type="similarity">
    <text evidence="9">Belongs to the GSP H family.</text>
</comment>
<name>A0A365PT83_9GAMM</name>
<evidence type="ECO:0000256" key="10">
    <source>
        <dbReference type="ARBA" id="ARBA00030775"/>
    </source>
</evidence>
<protein>
    <recommendedName>
        <fullName evidence="2">Type II secretion system protein H</fullName>
    </recommendedName>
    <alternativeName>
        <fullName evidence="10">General secretion pathway protein H</fullName>
    </alternativeName>
</protein>
<evidence type="ECO:0000256" key="7">
    <source>
        <dbReference type="ARBA" id="ARBA00022989"/>
    </source>
</evidence>
<evidence type="ECO:0000259" key="12">
    <source>
        <dbReference type="Pfam" id="PF12019"/>
    </source>
</evidence>
<evidence type="ECO:0000256" key="5">
    <source>
        <dbReference type="ARBA" id="ARBA00022519"/>
    </source>
</evidence>
<evidence type="ECO:0000256" key="2">
    <source>
        <dbReference type="ARBA" id="ARBA00021549"/>
    </source>
</evidence>
<dbReference type="InterPro" id="IPR045584">
    <property type="entry name" value="Pilin-like"/>
</dbReference>
<keyword evidence="3" id="KW-1003">Cell membrane</keyword>
<dbReference type="GO" id="GO:0015627">
    <property type="term" value="C:type II protein secretion system complex"/>
    <property type="evidence" value="ECO:0007669"/>
    <property type="project" value="InterPro"/>
</dbReference>
<dbReference type="SUPFAM" id="SSF54523">
    <property type="entry name" value="Pili subunits"/>
    <property type="match status" value="1"/>
</dbReference>
<dbReference type="InterPro" id="IPR022346">
    <property type="entry name" value="T2SS_GspH"/>
</dbReference>
<dbReference type="GO" id="GO:0005886">
    <property type="term" value="C:plasma membrane"/>
    <property type="evidence" value="ECO:0007669"/>
    <property type="project" value="UniProtKB-SubCell"/>
</dbReference>
<keyword evidence="5" id="KW-0997">Cell inner membrane</keyword>
<reference evidence="13 16" key="2">
    <citation type="submission" date="2021-06" db="EMBL/GenBank/DDBJ databases">
        <title>Microbial metabolic specificity influences pelagic lipid remineralization.</title>
        <authorList>
            <person name="Behrendt L."/>
            <person name="Hunter J.E."/>
            <person name="Alcolombri U."/>
            <person name="Smriga S."/>
            <person name="Mincer T."/>
            <person name="Lowenstein D.P."/>
            <person name="Peaudecerf F.J."/>
            <person name="Fernandez V.I."/>
            <person name="Fredricks H."/>
            <person name="Almblad H."/>
            <person name="Harrison J.J."/>
            <person name="Stocker R."/>
            <person name="Van Mooy B.A.S."/>
        </authorList>
    </citation>
    <scope>NUCLEOTIDE SEQUENCE [LARGE SCALE GENOMIC DNA]</scope>
    <source>
        <strain evidence="13 16">A252</strain>
    </source>
</reference>
<reference evidence="14 15" key="1">
    <citation type="submission" date="2018-06" db="EMBL/GenBank/DDBJ databases">
        <title>Whole genome sequencing of four bacterial strains from South Shetland trench revealing bio-synthetic gene clusters.</title>
        <authorList>
            <person name="Abdel-Mageed W.M."/>
            <person name="Lehri B."/>
            <person name="Jarmusch S.A."/>
            <person name="Miranda K."/>
            <person name="Goodfellow M."/>
            <person name="Jaspars M."/>
            <person name="Karlyshev A.V."/>
        </authorList>
    </citation>
    <scope>NUCLEOTIDE SEQUENCE [LARGE SCALE GENOMIC DNA]</scope>
    <source>
        <strain evidence="14 15">SST2</strain>
    </source>
</reference>
<keyword evidence="16" id="KW-1185">Reference proteome</keyword>
<dbReference type="Pfam" id="PF07963">
    <property type="entry name" value="N_methyl"/>
    <property type="match status" value="1"/>
</dbReference>
<evidence type="ECO:0000256" key="6">
    <source>
        <dbReference type="ARBA" id="ARBA00022692"/>
    </source>
</evidence>
<comment type="subcellular location">
    <subcellularLocation>
        <location evidence="1">Cell inner membrane</location>
        <topology evidence="1">Single-pass membrane protein</topology>
    </subcellularLocation>
</comment>
<dbReference type="NCBIfam" id="TIGR02532">
    <property type="entry name" value="IV_pilin_GFxxxE"/>
    <property type="match status" value="1"/>
</dbReference>
<evidence type="ECO:0000256" key="9">
    <source>
        <dbReference type="ARBA" id="ARBA00025772"/>
    </source>
</evidence>
<dbReference type="RefSeq" id="WP_128120904.1">
    <property type="nucleotide sequence ID" value="NZ_CP076683.1"/>
</dbReference>
<feature type="domain" description="General secretion pathway GspH" evidence="12">
    <location>
        <begin position="47"/>
        <end position="159"/>
    </location>
</feature>
<gene>
    <name evidence="14" type="ORF">DQ403_14610</name>
    <name evidence="13" type="ORF">KQ248_00225</name>
</gene>
<dbReference type="EMBL" id="CP076683">
    <property type="protein sequence ID" value="QWV17187.1"/>
    <property type="molecule type" value="Genomic_DNA"/>
</dbReference>
<dbReference type="InterPro" id="IPR012902">
    <property type="entry name" value="N_methyl_site"/>
</dbReference>
<keyword evidence="4" id="KW-0488">Methylation</keyword>
<evidence type="ECO:0000256" key="8">
    <source>
        <dbReference type="ARBA" id="ARBA00023136"/>
    </source>
</evidence>
<accession>A0A365PT83</accession>
<sequence>MNSIYIRAFTLIELLVTVAVLSVLLGIAIPNFRSLVERHHRSTASLDLLEALNHARGLAVTRRERISLCAGIDICNASADWEDGIIIFSDPNQNGTLDAGEQLHRVTTLPDEYHWNWSNFRSRTFMTYKANGTTDSLNGTYTLCSRGEAIQQLVINITGRLRTRSPEGNGACT</sequence>